<dbReference type="FunFam" id="3.40.50.2000:FF:000061">
    <property type="entry name" value="UDP-glycosyltransferase 83A1"/>
    <property type="match status" value="1"/>
</dbReference>
<dbReference type="GO" id="GO:0080044">
    <property type="term" value="F:quercetin 7-O-glucosyltransferase activity"/>
    <property type="evidence" value="ECO:0007669"/>
    <property type="project" value="TreeGrafter"/>
</dbReference>
<proteinExistence type="inferred from homology"/>
<keyword evidence="4" id="KW-1185">Reference proteome</keyword>
<accession>A0A5N6PSD6</accession>
<dbReference type="Proteomes" id="UP000326396">
    <property type="component" value="Linkage Group LG11"/>
</dbReference>
<protein>
    <recommendedName>
        <fullName evidence="5">UDP-glycosyltransferases domain-containing protein</fullName>
    </recommendedName>
</protein>
<reference evidence="3 4" key="1">
    <citation type="submission" date="2019-05" db="EMBL/GenBank/DDBJ databases">
        <title>Mikania micrantha, genome provides insights into the molecular mechanism of rapid growth.</title>
        <authorList>
            <person name="Liu B."/>
        </authorList>
    </citation>
    <scope>NUCLEOTIDE SEQUENCE [LARGE SCALE GENOMIC DNA]</scope>
    <source>
        <strain evidence="3">NLD-2019</strain>
        <tissue evidence="3">Leaf</tissue>
    </source>
</reference>
<evidence type="ECO:0000256" key="1">
    <source>
        <dbReference type="ARBA" id="ARBA00009995"/>
    </source>
</evidence>
<dbReference type="PANTHER" id="PTHR11926">
    <property type="entry name" value="GLUCOSYL/GLUCURONOSYL TRANSFERASES"/>
    <property type="match status" value="1"/>
</dbReference>
<evidence type="ECO:0000256" key="2">
    <source>
        <dbReference type="ARBA" id="ARBA00022679"/>
    </source>
</evidence>
<dbReference type="InterPro" id="IPR002213">
    <property type="entry name" value="UDP_glucos_trans"/>
</dbReference>
<dbReference type="Gene3D" id="3.40.50.2000">
    <property type="entry name" value="Glycogen Phosphorylase B"/>
    <property type="match status" value="3"/>
</dbReference>
<comment type="caution">
    <text evidence="3">The sequence shown here is derived from an EMBL/GenBank/DDBJ whole genome shotgun (WGS) entry which is preliminary data.</text>
</comment>
<evidence type="ECO:0000313" key="4">
    <source>
        <dbReference type="Proteomes" id="UP000326396"/>
    </source>
</evidence>
<sequence length="357" mass="40652">MNTWLEKDSFAPLLNMVSIPNGMEPSEDRNDIVRALEAIHRVMPGKLEELIETINKTDDDKISCVIADLGKAWAIQVAEKLRIQRVAFWSATAASLSPVLSIQRVPLHKNTFQLLPTMPPMSSAEFGWTLGPLLASNRLAKQVGHLWKEDTTCLEWLDQQPTRSVIYVAFGSFTILNQIQFQELALGLELTKQPFLWVVRPGIITERSDTYPEGYMDRIGTRGKIVTWAPQQAVLAHPSIMCFLSHCGWNSTLEGMSHGVPFLSWPYFVDQLLNTTYICDIWKIGLRFEKDEDGTIKKDEIKGKVDQVVNNNEFRTKALDLKEKVMNNAGEDGYKNFKRFVEWMKKEDDNGKNDSKT</sequence>
<evidence type="ECO:0008006" key="5">
    <source>
        <dbReference type="Google" id="ProtNLM"/>
    </source>
</evidence>
<organism evidence="3 4">
    <name type="scientific">Mikania micrantha</name>
    <name type="common">bitter vine</name>
    <dbReference type="NCBI Taxonomy" id="192012"/>
    <lineage>
        <taxon>Eukaryota</taxon>
        <taxon>Viridiplantae</taxon>
        <taxon>Streptophyta</taxon>
        <taxon>Embryophyta</taxon>
        <taxon>Tracheophyta</taxon>
        <taxon>Spermatophyta</taxon>
        <taxon>Magnoliopsida</taxon>
        <taxon>eudicotyledons</taxon>
        <taxon>Gunneridae</taxon>
        <taxon>Pentapetalae</taxon>
        <taxon>asterids</taxon>
        <taxon>campanulids</taxon>
        <taxon>Asterales</taxon>
        <taxon>Asteraceae</taxon>
        <taxon>Asteroideae</taxon>
        <taxon>Heliantheae alliance</taxon>
        <taxon>Eupatorieae</taxon>
        <taxon>Mikania</taxon>
    </lineage>
</organism>
<evidence type="ECO:0000313" key="3">
    <source>
        <dbReference type="EMBL" id="KAD6795990.1"/>
    </source>
</evidence>
<dbReference type="Pfam" id="PF00201">
    <property type="entry name" value="UDPGT"/>
    <property type="match status" value="1"/>
</dbReference>
<dbReference type="EMBL" id="SZYD01000003">
    <property type="protein sequence ID" value="KAD6795990.1"/>
    <property type="molecule type" value="Genomic_DNA"/>
</dbReference>
<dbReference type="CDD" id="cd03784">
    <property type="entry name" value="GT1_Gtf-like"/>
    <property type="match status" value="1"/>
</dbReference>
<dbReference type="AlphaFoldDB" id="A0A5N6PSD6"/>
<comment type="similarity">
    <text evidence="1">Belongs to the UDP-glycosyltransferase family.</text>
</comment>
<dbReference type="OrthoDB" id="5835829at2759"/>
<name>A0A5N6PSD6_9ASTR</name>
<dbReference type="SUPFAM" id="SSF53756">
    <property type="entry name" value="UDP-Glycosyltransferase/glycogen phosphorylase"/>
    <property type="match status" value="1"/>
</dbReference>
<keyword evidence="2" id="KW-0808">Transferase</keyword>
<gene>
    <name evidence="3" type="ORF">E3N88_06886</name>
</gene>
<dbReference type="GO" id="GO:0080043">
    <property type="term" value="F:quercetin 3-O-glucosyltransferase activity"/>
    <property type="evidence" value="ECO:0007669"/>
    <property type="project" value="TreeGrafter"/>
</dbReference>
<dbReference type="PANTHER" id="PTHR11926:SF1412">
    <property type="entry name" value="UDP-GLYCOSYLTRANSFERASE 83A1-LIKE"/>
    <property type="match status" value="1"/>
</dbReference>